<proteinExistence type="inferred from homology"/>
<dbReference type="SUPFAM" id="SSF48179">
    <property type="entry name" value="6-phosphogluconate dehydrogenase C-terminal domain-like"/>
    <property type="match status" value="1"/>
</dbReference>
<dbReference type="Gene3D" id="1.10.1040.10">
    <property type="entry name" value="N-(1-d-carboxylethyl)-l-norvaline Dehydrogenase, domain 2"/>
    <property type="match status" value="1"/>
</dbReference>
<evidence type="ECO:0000259" key="2">
    <source>
        <dbReference type="Pfam" id="PF03446"/>
    </source>
</evidence>
<dbReference type="InterPro" id="IPR051265">
    <property type="entry name" value="HIBADH-related_NP60_sf"/>
</dbReference>
<comment type="similarity">
    <text evidence="1">Belongs to the HIBADH-related family. NP60 subfamily.</text>
</comment>
<dbReference type="SUPFAM" id="SSF51735">
    <property type="entry name" value="NAD(P)-binding Rossmann-fold domains"/>
    <property type="match status" value="1"/>
</dbReference>
<dbReference type="InterPro" id="IPR036291">
    <property type="entry name" value="NAD(P)-bd_dom_sf"/>
</dbReference>
<organism evidence="4">
    <name type="scientific">Dichomitus squalens</name>
    <dbReference type="NCBI Taxonomy" id="114155"/>
    <lineage>
        <taxon>Eukaryota</taxon>
        <taxon>Fungi</taxon>
        <taxon>Dikarya</taxon>
        <taxon>Basidiomycota</taxon>
        <taxon>Agaricomycotina</taxon>
        <taxon>Agaricomycetes</taxon>
        <taxon>Polyporales</taxon>
        <taxon>Polyporaceae</taxon>
        <taxon>Dichomitus</taxon>
    </lineage>
</organism>
<accession>A0A4Q9M9U6</accession>
<dbReference type="InterPro" id="IPR015814">
    <property type="entry name" value="Pgluconate_DH_NAD-bd_C"/>
</dbReference>
<evidence type="ECO:0000256" key="1">
    <source>
        <dbReference type="ARBA" id="ARBA00007598"/>
    </source>
</evidence>
<dbReference type="PANTHER" id="PTHR43580">
    <property type="entry name" value="OXIDOREDUCTASE GLYR1-RELATED"/>
    <property type="match status" value="1"/>
</dbReference>
<dbReference type="InterPro" id="IPR013328">
    <property type="entry name" value="6PGD_dom2"/>
</dbReference>
<feature type="domain" description="Phosphogluconate dehydrogenase NAD-binding putative C-terminal" evidence="3">
    <location>
        <begin position="252"/>
        <end position="323"/>
    </location>
</feature>
<feature type="domain" description="6-phosphogluconate dehydrogenase NADP-binding" evidence="2">
    <location>
        <begin position="54"/>
        <end position="179"/>
    </location>
</feature>
<dbReference type="Pfam" id="PF03446">
    <property type="entry name" value="NAD_binding_2"/>
    <property type="match status" value="1"/>
</dbReference>
<dbReference type="OrthoDB" id="9988102at2759"/>
<dbReference type="EMBL" id="ML143520">
    <property type="protein sequence ID" value="TBU22958.1"/>
    <property type="molecule type" value="Genomic_DNA"/>
</dbReference>
<sequence length="353" mass="36862">MASAYRLLPSALRASSPVSVTRGSGLVSSIAASFSPTSRLGKPRTLVTMASPPTIAVIAPGTMGAAVASRFTKAGCTVLTTLEGRSASTIERAKKAGMEDASLADIARRADFVLSIIPPSSAVVFAEAFKKAYDASSGNPKLAFADCNAVSPETVKRIARVFDGSTVRFVDASIIGGPPTDGYDPAFYASAAPEDERTLDSFVGLSAWGLRTVALKGEGAGVGDASALKMSYAGITKGFIGLTTTMILAANASSPATAQALMHELHASQPFYLERITRSVPGMLPKAYRWVGEMEEISAFVRDGLGDGEAHVHRGFAHLYDRVEKALPDGEDVAVLKKFVEEAKATIRGSGVP</sequence>
<dbReference type="Gene3D" id="3.40.50.720">
    <property type="entry name" value="NAD(P)-binding Rossmann-like Domain"/>
    <property type="match status" value="1"/>
</dbReference>
<gene>
    <name evidence="4" type="ORF">BD311DRAFT_769417</name>
</gene>
<dbReference type="PANTHER" id="PTHR43580:SF2">
    <property type="entry name" value="CYTOKINE-LIKE NUCLEAR FACTOR N-PAC"/>
    <property type="match status" value="1"/>
</dbReference>
<name>A0A4Q9M9U6_9APHY</name>
<evidence type="ECO:0000259" key="3">
    <source>
        <dbReference type="Pfam" id="PF09130"/>
    </source>
</evidence>
<dbReference type="GO" id="GO:0050661">
    <property type="term" value="F:NADP binding"/>
    <property type="evidence" value="ECO:0007669"/>
    <property type="project" value="InterPro"/>
</dbReference>
<dbReference type="InterPro" id="IPR008927">
    <property type="entry name" value="6-PGluconate_DH-like_C_sf"/>
</dbReference>
<dbReference type="InterPro" id="IPR006115">
    <property type="entry name" value="6PGDH_NADP-bd"/>
</dbReference>
<protein>
    <submittedName>
        <fullName evidence="4">6-phosphogluconate dehydrogenase C-terminal domain-like protein</fullName>
    </submittedName>
</protein>
<evidence type="ECO:0000313" key="4">
    <source>
        <dbReference type="EMBL" id="TBU22958.1"/>
    </source>
</evidence>
<dbReference type="AlphaFoldDB" id="A0A4Q9M9U6"/>
<reference evidence="4" key="1">
    <citation type="submission" date="2019-01" db="EMBL/GenBank/DDBJ databases">
        <title>Draft genome sequences of three monokaryotic isolates of the white-rot basidiomycete fungus Dichomitus squalens.</title>
        <authorList>
            <consortium name="DOE Joint Genome Institute"/>
            <person name="Lopez S.C."/>
            <person name="Andreopoulos B."/>
            <person name="Pangilinan J."/>
            <person name="Lipzen A."/>
            <person name="Riley R."/>
            <person name="Ahrendt S."/>
            <person name="Ng V."/>
            <person name="Barry K."/>
            <person name="Daum C."/>
            <person name="Grigoriev I.V."/>
            <person name="Hilden K.S."/>
            <person name="Makela M.R."/>
            <person name="de Vries R.P."/>
        </authorList>
    </citation>
    <scope>NUCLEOTIDE SEQUENCE [LARGE SCALE GENOMIC DNA]</scope>
    <source>
        <strain evidence="4">OM18370.1</strain>
    </source>
</reference>
<dbReference type="Pfam" id="PF09130">
    <property type="entry name" value="DUF1932"/>
    <property type="match status" value="1"/>
</dbReference>
<dbReference type="Proteomes" id="UP000292957">
    <property type="component" value="Unassembled WGS sequence"/>
</dbReference>